<feature type="domain" description="PDZ" evidence="4">
    <location>
        <begin position="11"/>
        <end position="98"/>
    </location>
</feature>
<evidence type="ECO:0000313" key="6">
    <source>
        <dbReference type="Proteomes" id="UP001164746"/>
    </source>
</evidence>
<dbReference type="Pfam" id="PF00595">
    <property type="entry name" value="PDZ"/>
    <property type="match status" value="1"/>
</dbReference>
<feature type="transmembrane region" description="Helical" evidence="3">
    <location>
        <begin position="123"/>
        <end position="144"/>
    </location>
</feature>
<organism evidence="5 6">
    <name type="scientific">Mya arenaria</name>
    <name type="common">Soft-shell clam</name>
    <dbReference type="NCBI Taxonomy" id="6604"/>
    <lineage>
        <taxon>Eukaryota</taxon>
        <taxon>Metazoa</taxon>
        <taxon>Spiralia</taxon>
        <taxon>Lophotrochozoa</taxon>
        <taxon>Mollusca</taxon>
        <taxon>Bivalvia</taxon>
        <taxon>Autobranchia</taxon>
        <taxon>Heteroconchia</taxon>
        <taxon>Euheterodonta</taxon>
        <taxon>Imparidentia</taxon>
        <taxon>Neoheterodontei</taxon>
        <taxon>Myida</taxon>
        <taxon>Myoidea</taxon>
        <taxon>Myidae</taxon>
        <taxon>Mya</taxon>
    </lineage>
</organism>
<keyword evidence="2 3" id="KW-0472">Membrane</keyword>
<dbReference type="Proteomes" id="UP001164746">
    <property type="component" value="Chromosome 11"/>
</dbReference>
<evidence type="ECO:0000259" key="4">
    <source>
        <dbReference type="PROSITE" id="PS50106"/>
    </source>
</evidence>
<dbReference type="SMART" id="SM00228">
    <property type="entry name" value="PDZ"/>
    <property type="match status" value="1"/>
</dbReference>
<dbReference type="PANTHER" id="PTHR23119">
    <property type="entry name" value="DISCS LARGE"/>
    <property type="match status" value="1"/>
</dbReference>
<evidence type="ECO:0000256" key="3">
    <source>
        <dbReference type="SAM" id="Phobius"/>
    </source>
</evidence>
<comment type="subcellular location">
    <subcellularLocation>
        <location evidence="1">Membrane</location>
    </subcellularLocation>
</comment>
<keyword evidence="3" id="KW-0812">Transmembrane</keyword>
<proteinExistence type="predicted"/>
<keyword evidence="3" id="KW-1133">Transmembrane helix</keyword>
<accession>A0ABY7FFJ7</accession>
<sequence length="153" mass="16639">MSDALPLKKSTITLSRGDTGLGFNIRGGIDNPHIPGDSGIFVTKVRENGAAFRDGRLKEGDKILQINGTSLVDVSHSQAVQCFTSAKDSVTLEVLHGAQDYIMKQRGEQTEKPDDNTSSYEKYVIGACVLGAAIVLGVVAYRRFSPQRFTSYR</sequence>
<dbReference type="Gene3D" id="2.30.42.10">
    <property type="match status" value="1"/>
</dbReference>
<dbReference type="SUPFAM" id="SSF50156">
    <property type="entry name" value="PDZ domain-like"/>
    <property type="match status" value="1"/>
</dbReference>
<evidence type="ECO:0000313" key="5">
    <source>
        <dbReference type="EMBL" id="WAR20159.1"/>
    </source>
</evidence>
<reference evidence="5" key="1">
    <citation type="submission" date="2022-11" db="EMBL/GenBank/DDBJ databases">
        <title>Centuries of genome instability and evolution in soft-shell clam transmissible cancer (bioRxiv).</title>
        <authorList>
            <person name="Hart S.F.M."/>
            <person name="Yonemitsu M.A."/>
            <person name="Giersch R.M."/>
            <person name="Beal B.F."/>
            <person name="Arriagada G."/>
            <person name="Davis B.W."/>
            <person name="Ostrander E.A."/>
            <person name="Goff S.P."/>
            <person name="Metzger M.J."/>
        </authorList>
    </citation>
    <scope>NUCLEOTIDE SEQUENCE</scope>
    <source>
        <strain evidence="5">MELC-2E11</strain>
        <tissue evidence="5">Siphon/mantle</tissue>
    </source>
</reference>
<dbReference type="PROSITE" id="PS50106">
    <property type="entry name" value="PDZ"/>
    <property type="match status" value="1"/>
</dbReference>
<evidence type="ECO:0000256" key="1">
    <source>
        <dbReference type="ARBA" id="ARBA00004370"/>
    </source>
</evidence>
<dbReference type="InterPro" id="IPR036034">
    <property type="entry name" value="PDZ_sf"/>
</dbReference>
<dbReference type="InterPro" id="IPR050614">
    <property type="entry name" value="Synaptic_Scaffolding_LAP-MAGUK"/>
</dbReference>
<keyword evidence="6" id="KW-1185">Reference proteome</keyword>
<dbReference type="EMBL" id="CP111022">
    <property type="protein sequence ID" value="WAR20159.1"/>
    <property type="molecule type" value="Genomic_DNA"/>
</dbReference>
<gene>
    <name evidence="5" type="ORF">MAR_001997</name>
</gene>
<evidence type="ECO:0000256" key="2">
    <source>
        <dbReference type="ARBA" id="ARBA00023136"/>
    </source>
</evidence>
<protein>
    <submittedName>
        <fullName evidence="5">SYJ2B-like protein</fullName>
    </submittedName>
</protein>
<name>A0ABY7FFJ7_MYAAR</name>
<dbReference type="InterPro" id="IPR001478">
    <property type="entry name" value="PDZ"/>
</dbReference>
<dbReference type="PANTHER" id="PTHR23119:SF51">
    <property type="entry name" value="DISKS LARGE 1 TUMOR SUPPRESSOR PROTEIN"/>
    <property type="match status" value="1"/>
</dbReference>